<feature type="coiled-coil region" evidence="1">
    <location>
        <begin position="249"/>
        <end position="302"/>
    </location>
</feature>
<reference evidence="3 4" key="1">
    <citation type="submission" date="2024-08" db="EMBL/GenBank/DDBJ databases">
        <authorList>
            <person name="Cucini C."/>
            <person name="Frati F."/>
        </authorList>
    </citation>
    <scope>NUCLEOTIDE SEQUENCE [LARGE SCALE GENOMIC DNA]</scope>
</reference>
<evidence type="ECO:0000313" key="3">
    <source>
        <dbReference type="EMBL" id="CAL8140684.1"/>
    </source>
</evidence>
<feature type="compositionally biased region" description="Low complexity" evidence="2">
    <location>
        <begin position="379"/>
        <end position="388"/>
    </location>
</feature>
<comment type="caution">
    <text evidence="3">The sequence shown here is derived from an EMBL/GenBank/DDBJ whole genome shotgun (WGS) entry which is preliminary data.</text>
</comment>
<evidence type="ECO:0000256" key="2">
    <source>
        <dbReference type="SAM" id="MobiDB-lite"/>
    </source>
</evidence>
<keyword evidence="1" id="KW-0175">Coiled coil</keyword>
<sequence length="461" mass="52017">MANKHTCESSDEETTTSGKPFDSQDIDSNSEATENGGGRRSAILDLDFILGEYRDVPVFETLDPKRMLLAVIVEFGSHITSNWRTLAKSSNSTVYKHYFCIKPPRADPEYIEMKNNIKKDRFSSLISDKMWGYISVKKRQNVTYALLVKLLECRSEPGDGPDIVLGSEAYEKALCVLDGPNREMWRQVLVLPQHPLLLRDFKRARFEVNENALQYALEEPENVNAAKLESSAIAADVFPTSSSLLGLKCRKLSKELEDVKRSLVFHKEAVERDEASIKKLEAEMLEVEHERARAESERLRTVTKELFGRGPWGTFQLSEFTDALKYAMDLQDDADRKNAARNVQKILRSAIESHSQVRKRKGVDEQFSDSDELSPPSPKNSRQSSKSSATLDNVKKRCTELFYASGTNISPPCTSKAVAHKIQEKAAGKCMDAEQIEENDFHLVSPDNEDNDFDYSTAPTD</sequence>
<feature type="region of interest" description="Disordered" evidence="2">
    <location>
        <begin position="353"/>
        <end position="391"/>
    </location>
</feature>
<protein>
    <submittedName>
        <fullName evidence="3">Uncharacterized protein</fullName>
    </submittedName>
</protein>
<evidence type="ECO:0000313" key="4">
    <source>
        <dbReference type="Proteomes" id="UP001642540"/>
    </source>
</evidence>
<feature type="region of interest" description="Disordered" evidence="2">
    <location>
        <begin position="438"/>
        <end position="461"/>
    </location>
</feature>
<gene>
    <name evidence="3" type="ORF">ODALV1_LOCUS28373</name>
</gene>
<name>A0ABP1S0I4_9HEXA</name>
<accession>A0ABP1S0I4</accession>
<dbReference type="Proteomes" id="UP001642540">
    <property type="component" value="Unassembled WGS sequence"/>
</dbReference>
<evidence type="ECO:0000256" key="1">
    <source>
        <dbReference type="SAM" id="Coils"/>
    </source>
</evidence>
<dbReference type="EMBL" id="CAXLJM020000140">
    <property type="protein sequence ID" value="CAL8140684.1"/>
    <property type="molecule type" value="Genomic_DNA"/>
</dbReference>
<proteinExistence type="predicted"/>
<organism evidence="3 4">
    <name type="scientific">Orchesella dallaii</name>
    <dbReference type="NCBI Taxonomy" id="48710"/>
    <lineage>
        <taxon>Eukaryota</taxon>
        <taxon>Metazoa</taxon>
        <taxon>Ecdysozoa</taxon>
        <taxon>Arthropoda</taxon>
        <taxon>Hexapoda</taxon>
        <taxon>Collembola</taxon>
        <taxon>Entomobryomorpha</taxon>
        <taxon>Entomobryoidea</taxon>
        <taxon>Orchesellidae</taxon>
        <taxon>Orchesellinae</taxon>
        <taxon>Orchesella</taxon>
    </lineage>
</organism>
<keyword evidence="4" id="KW-1185">Reference proteome</keyword>
<feature type="region of interest" description="Disordered" evidence="2">
    <location>
        <begin position="1"/>
        <end position="38"/>
    </location>
</feature>